<protein>
    <submittedName>
        <fullName evidence="2">Uncharacterized protein</fullName>
    </submittedName>
</protein>
<proteinExistence type="predicted"/>
<evidence type="ECO:0000313" key="3">
    <source>
        <dbReference type="Proteomes" id="UP000250043"/>
    </source>
</evidence>
<dbReference type="EMBL" id="KV722478">
    <property type="protein sequence ID" value="OCH87634.1"/>
    <property type="molecule type" value="Genomic_DNA"/>
</dbReference>
<sequence length="94" mass="10211">MIVPLAAVCRLIAEVGLASHRPRAAQTLPGTTTFLVLMSISSPRLLRTSIISGLGDDAHERNTRRGTGPYSRDKGRRRPLGDSDEPTMRIRASS</sequence>
<evidence type="ECO:0000313" key="2">
    <source>
        <dbReference type="EMBL" id="OCH87634.1"/>
    </source>
</evidence>
<keyword evidence="3" id="KW-1185">Reference proteome</keyword>
<accession>A0A8E2AQR7</accession>
<evidence type="ECO:0000256" key="1">
    <source>
        <dbReference type="SAM" id="MobiDB-lite"/>
    </source>
</evidence>
<reference evidence="2 3" key="1">
    <citation type="submission" date="2016-07" db="EMBL/GenBank/DDBJ databases">
        <title>Draft genome of the white-rot fungus Obba rivulosa 3A-2.</title>
        <authorList>
            <consortium name="DOE Joint Genome Institute"/>
            <person name="Miettinen O."/>
            <person name="Riley R."/>
            <person name="Acob R."/>
            <person name="Barry K."/>
            <person name="Cullen D."/>
            <person name="De Vries R."/>
            <person name="Hainaut M."/>
            <person name="Hatakka A."/>
            <person name="Henrissat B."/>
            <person name="Hilden K."/>
            <person name="Kuo R."/>
            <person name="Labutti K."/>
            <person name="Lipzen A."/>
            <person name="Makela M.R."/>
            <person name="Sandor L."/>
            <person name="Spatafora J.W."/>
            <person name="Grigoriev I.V."/>
            <person name="Hibbett D.S."/>
        </authorList>
    </citation>
    <scope>NUCLEOTIDE SEQUENCE [LARGE SCALE GENOMIC DNA]</scope>
    <source>
        <strain evidence="2 3">3A-2</strain>
    </source>
</reference>
<feature type="region of interest" description="Disordered" evidence="1">
    <location>
        <begin position="53"/>
        <end position="94"/>
    </location>
</feature>
<name>A0A8E2AQR7_9APHY</name>
<dbReference type="AlphaFoldDB" id="A0A8E2AQR7"/>
<gene>
    <name evidence="2" type="ORF">OBBRIDRAFT_138790</name>
</gene>
<organism evidence="2 3">
    <name type="scientific">Obba rivulosa</name>
    <dbReference type="NCBI Taxonomy" id="1052685"/>
    <lineage>
        <taxon>Eukaryota</taxon>
        <taxon>Fungi</taxon>
        <taxon>Dikarya</taxon>
        <taxon>Basidiomycota</taxon>
        <taxon>Agaricomycotina</taxon>
        <taxon>Agaricomycetes</taxon>
        <taxon>Polyporales</taxon>
        <taxon>Gelatoporiaceae</taxon>
        <taxon>Obba</taxon>
    </lineage>
</organism>
<dbReference type="Proteomes" id="UP000250043">
    <property type="component" value="Unassembled WGS sequence"/>
</dbReference>